<feature type="transmembrane region" description="Helical" evidence="6">
    <location>
        <begin position="87"/>
        <end position="111"/>
    </location>
</feature>
<comment type="subcellular location">
    <subcellularLocation>
        <location evidence="1">Membrane</location>
        <topology evidence="1">Multi-pass membrane protein</topology>
    </subcellularLocation>
</comment>
<evidence type="ECO:0000256" key="2">
    <source>
        <dbReference type="ARBA" id="ARBA00022692"/>
    </source>
</evidence>
<evidence type="ECO:0000256" key="6">
    <source>
        <dbReference type="SAM" id="Phobius"/>
    </source>
</evidence>
<feature type="transmembrane region" description="Helical" evidence="6">
    <location>
        <begin position="284"/>
        <end position="303"/>
    </location>
</feature>
<dbReference type="PANTHER" id="PTHR23501:SF59">
    <property type="entry name" value="MAJOR FACILITATOR SUPERFAMILY (MFS) PROFILE DOMAIN-CONTAINING PROTEIN-RELATED"/>
    <property type="match status" value="1"/>
</dbReference>
<dbReference type="Gene3D" id="1.20.1250.20">
    <property type="entry name" value="MFS general substrate transporter like domains"/>
    <property type="match status" value="2"/>
</dbReference>
<feature type="region of interest" description="Disordered" evidence="5">
    <location>
        <begin position="596"/>
        <end position="616"/>
    </location>
</feature>
<keyword evidence="3 6" id="KW-1133">Transmembrane helix</keyword>
<proteinExistence type="predicted"/>
<feature type="transmembrane region" description="Helical" evidence="6">
    <location>
        <begin position="449"/>
        <end position="470"/>
    </location>
</feature>
<dbReference type="PROSITE" id="PS50850">
    <property type="entry name" value="MFS"/>
    <property type="match status" value="1"/>
</dbReference>
<dbReference type="InterPro" id="IPR011701">
    <property type="entry name" value="MFS"/>
</dbReference>
<dbReference type="Proteomes" id="UP001430848">
    <property type="component" value="Unassembled WGS sequence"/>
</dbReference>
<keyword evidence="2 6" id="KW-0812">Transmembrane</keyword>
<protein>
    <recommendedName>
        <fullName evidence="7">Major facilitator superfamily (MFS) profile domain-containing protein</fullName>
    </recommendedName>
</protein>
<comment type="caution">
    <text evidence="8">The sequence shown here is derived from an EMBL/GenBank/DDBJ whole genome shotgun (WGS) entry which is preliminary data.</text>
</comment>
<dbReference type="EMBL" id="JAKNSF020000012">
    <property type="protein sequence ID" value="KAK7735816.1"/>
    <property type="molecule type" value="Genomic_DNA"/>
</dbReference>
<evidence type="ECO:0000256" key="5">
    <source>
        <dbReference type="SAM" id="MobiDB-lite"/>
    </source>
</evidence>
<dbReference type="Pfam" id="PF07690">
    <property type="entry name" value="MFS_1"/>
    <property type="match status" value="1"/>
</dbReference>
<sequence>MSQPALSKAPDPPIPPSQEQTSLEGYLEYAVSLTPETSKDSTTPPISHDRETKRDAPGVAGQPTTEQMDEAIRERQIFLKLPERRKWALFVCSCVLSFLLQFDMAAVAVAFSKIANDKNAPSVKVFALAAGYLLAQTVFQLVFSHISHAVGRKCMYITGLLLFLAGAIAGATRPHIDVLIGARVVQGIGAAGMFTMSAIVIVEMTQPRQRAGWTSISQAFGALGNICGPLAAGLMCSRHGRPWSFIFLVEAVIAVTLLSALALLLPGESRSLKDRGRELKGCDWLGILLFFGFSVALLVPINIGGTAAGLAWNSAPVITCFALGLVSLIFLVYQQRCRARSMKRPAFPREIFARRATNVAFLGNAVCGVLLSMVFYHLVLFWDGVRRKSTVETGKMLLSVTLTYPVAFAVTGIAIRRWGHIKYATAAGATLATLGLGLMQLMTERAPQAGLLVICVCAGAGCGIFTPAMVNAVIATTDSRWHSNAIATRTLLYTAGQCIGVSLGLAIFTNVFRHRFDAHDGDAAIRAAAVKTVLSSPQELVGKLEVLWEISPNGELVRMVVGALRAVWVVACVLAGVTGALAIWMRFPDLAKDSTTERVLPDEERQEDSTEMKPRR</sequence>
<accession>A0ABR1PFX6</accession>
<dbReference type="PANTHER" id="PTHR23501">
    <property type="entry name" value="MAJOR FACILITATOR SUPERFAMILY"/>
    <property type="match status" value="1"/>
</dbReference>
<feature type="transmembrane region" description="Helical" evidence="6">
    <location>
        <begin position="315"/>
        <end position="334"/>
    </location>
</feature>
<feature type="transmembrane region" description="Helical" evidence="6">
    <location>
        <begin position="184"/>
        <end position="204"/>
    </location>
</feature>
<feature type="transmembrane region" description="Helical" evidence="6">
    <location>
        <begin position="123"/>
        <end position="143"/>
    </location>
</feature>
<feature type="transmembrane region" description="Helical" evidence="6">
    <location>
        <begin position="243"/>
        <end position="264"/>
    </location>
</feature>
<reference evidence="8 9" key="1">
    <citation type="submission" date="2024-02" db="EMBL/GenBank/DDBJ databases">
        <title>De novo assembly and annotation of 12 fungi associated with fruit tree decline syndrome in Ontario, Canada.</title>
        <authorList>
            <person name="Sulman M."/>
            <person name="Ellouze W."/>
            <person name="Ilyukhin E."/>
        </authorList>
    </citation>
    <scope>NUCLEOTIDE SEQUENCE [LARGE SCALE GENOMIC DNA]</scope>
    <source>
        <strain evidence="8 9">M169</strain>
    </source>
</reference>
<evidence type="ECO:0000313" key="9">
    <source>
        <dbReference type="Proteomes" id="UP001430848"/>
    </source>
</evidence>
<evidence type="ECO:0000313" key="8">
    <source>
        <dbReference type="EMBL" id="KAK7735816.1"/>
    </source>
</evidence>
<feature type="transmembrane region" description="Helical" evidence="6">
    <location>
        <begin position="211"/>
        <end position="231"/>
    </location>
</feature>
<keyword evidence="4 6" id="KW-0472">Membrane</keyword>
<feature type="transmembrane region" description="Helical" evidence="6">
    <location>
        <begin position="566"/>
        <end position="585"/>
    </location>
</feature>
<organism evidence="8 9">
    <name type="scientific">Diaporthe eres</name>
    <name type="common">Phomopsis oblonga</name>
    <dbReference type="NCBI Taxonomy" id="83184"/>
    <lineage>
        <taxon>Eukaryota</taxon>
        <taxon>Fungi</taxon>
        <taxon>Dikarya</taxon>
        <taxon>Ascomycota</taxon>
        <taxon>Pezizomycotina</taxon>
        <taxon>Sordariomycetes</taxon>
        <taxon>Sordariomycetidae</taxon>
        <taxon>Diaporthales</taxon>
        <taxon>Diaporthaceae</taxon>
        <taxon>Diaporthe</taxon>
        <taxon>Diaporthe eres species complex</taxon>
    </lineage>
</organism>
<feature type="transmembrane region" description="Helical" evidence="6">
    <location>
        <begin position="155"/>
        <end position="172"/>
    </location>
</feature>
<evidence type="ECO:0000256" key="1">
    <source>
        <dbReference type="ARBA" id="ARBA00004141"/>
    </source>
</evidence>
<feature type="transmembrane region" description="Helical" evidence="6">
    <location>
        <begin position="396"/>
        <end position="416"/>
    </location>
</feature>
<feature type="transmembrane region" description="Helical" evidence="6">
    <location>
        <begin position="355"/>
        <end position="376"/>
    </location>
</feature>
<feature type="domain" description="Major facilitator superfamily (MFS) profile" evidence="7">
    <location>
        <begin position="89"/>
        <end position="538"/>
    </location>
</feature>
<evidence type="ECO:0000256" key="4">
    <source>
        <dbReference type="ARBA" id="ARBA00023136"/>
    </source>
</evidence>
<dbReference type="InterPro" id="IPR020846">
    <property type="entry name" value="MFS_dom"/>
</dbReference>
<name>A0ABR1PFX6_DIAER</name>
<dbReference type="SUPFAM" id="SSF103473">
    <property type="entry name" value="MFS general substrate transporter"/>
    <property type="match status" value="1"/>
</dbReference>
<dbReference type="InterPro" id="IPR036259">
    <property type="entry name" value="MFS_trans_sf"/>
</dbReference>
<dbReference type="PRINTS" id="PR01036">
    <property type="entry name" value="TCRTETB"/>
</dbReference>
<feature type="region of interest" description="Disordered" evidence="5">
    <location>
        <begin position="1"/>
        <end position="67"/>
    </location>
</feature>
<evidence type="ECO:0000259" key="7">
    <source>
        <dbReference type="PROSITE" id="PS50850"/>
    </source>
</evidence>
<feature type="transmembrane region" description="Helical" evidence="6">
    <location>
        <begin position="491"/>
        <end position="512"/>
    </location>
</feature>
<feature type="compositionally biased region" description="Basic and acidic residues" evidence="5">
    <location>
        <begin position="47"/>
        <end position="56"/>
    </location>
</feature>
<feature type="compositionally biased region" description="Polar residues" evidence="5">
    <location>
        <begin position="34"/>
        <end position="45"/>
    </location>
</feature>
<gene>
    <name evidence="8" type="ORF">SLS63_003777</name>
</gene>
<keyword evidence="9" id="KW-1185">Reference proteome</keyword>
<evidence type="ECO:0000256" key="3">
    <source>
        <dbReference type="ARBA" id="ARBA00022989"/>
    </source>
</evidence>